<dbReference type="InterPro" id="IPR003370">
    <property type="entry name" value="Chromate_transpt"/>
</dbReference>
<feature type="transmembrane region" description="Helical" evidence="7">
    <location>
        <begin position="88"/>
        <end position="113"/>
    </location>
</feature>
<comment type="caution">
    <text evidence="8">The sequence shown here is derived from an EMBL/GenBank/DDBJ whole genome shotgun (WGS) entry which is preliminary data.</text>
</comment>
<keyword evidence="3" id="KW-1003">Cell membrane</keyword>
<evidence type="ECO:0000313" key="8">
    <source>
        <dbReference type="EMBL" id="MFD1929336.1"/>
    </source>
</evidence>
<keyword evidence="4 7" id="KW-0812">Transmembrane</keyword>
<gene>
    <name evidence="8" type="ORF">ACFSFY_14940</name>
</gene>
<protein>
    <submittedName>
        <fullName evidence="8">Chromate transporter</fullName>
    </submittedName>
</protein>
<dbReference type="Proteomes" id="UP001597218">
    <property type="component" value="Unassembled WGS sequence"/>
</dbReference>
<feature type="transmembrane region" description="Helical" evidence="7">
    <location>
        <begin position="157"/>
        <end position="188"/>
    </location>
</feature>
<evidence type="ECO:0000256" key="2">
    <source>
        <dbReference type="ARBA" id="ARBA00005262"/>
    </source>
</evidence>
<name>A0ABW4SL04_9BACL</name>
<evidence type="ECO:0000256" key="5">
    <source>
        <dbReference type="ARBA" id="ARBA00022989"/>
    </source>
</evidence>
<dbReference type="Pfam" id="PF02417">
    <property type="entry name" value="Chromate_transp"/>
    <property type="match status" value="1"/>
</dbReference>
<feature type="transmembrane region" description="Helical" evidence="7">
    <location>
        <begin position="125"/>
        <end position="145"/>
    </location>
</feature>
<dbReference type="EMBL" id="JBHUGI010000034">
    <property type="protein sequence ID" value="MFD1929336.1"/>
    <property type="molecule type" value="Genomic_DNA"/>
</dbReference>
<evidence type="ECO:0000256" key="1">
    <source>
        <dbReference type="ARBA" id="ARBA00004651"/>
    </source>
</evidence>
<keyword evidence="5 7" id="KW-1133">Transmembrane helix</keyword>
<evidence type="ECO:0000256" key="7">
    <source>
        <dbReference type="SAM" id="Phobius"/>
    </source>
</evidence>
<dbReference type="PANTHER" id="PTHR43663">
    <property type="entry name" value="CHROMATE TRANSPORT PROTEIN-RELATED"/>
    <property type="match status" value="1"/>
</dbReference>
<evidence type="ECO:0000256" key="4">
    <source>
        <dbReference type="ARBA" id="ARBA00022692"/>
    </source>
</evidence>
<dbReference type="InterPro" id="IPR052518">
    <property type="entry name" value="CHR_Transporter"/>
</dbReference>
<dbReference type="RefSeq" id="WP_381539645.1">
    <property type="nucleotide sequence ID" value="NZ_JBHUGI010000034.1"/>
</dbReference>
<feature type="transmembrane region" description="Helical" evidence="7">
    <location>
        <begin position="21"/>
        <end position="43"/>
    </location>
</feature>
<keyword evidence="6 7" id="KW-0472">Membrane</keyword>
<evidence type="ECO:0000313" key="9">
    <source>
        <dbReference type="Proteomes" id="UP001597218"/>
    </source>
</evidence>
<sequence length="199" mass="21803">MKKELLDEQDKPTQLRLQTQLFLAFFRVGILGYGGGPASIPLIQKEVVEKYKWMDDEEFSDILALGNALPGPIATKMAGYIGWRVGGLIGLLVAIFATIIPTIVLMIIFLNVLNAYKDKPWVQGISAAVVPVVGVMLGVITLEFIKSSKITLGWAQMLIVLIGSLIAIEFLGIHPAIIIVILLCYALLTPNKKKKKCDL</sequence>
<accession>A0ABW4SL04</accession>
<comment type="similarity">
    <text evidence="2">Belongs to the chromate ion transporter (CHR) (TC 2.A.51) family.</text>
</comment>
<reference evidence="9" key="1">
    <citation type="journal article" date="2019" name="Int. J. Syst. Evol. Microbiol.">
        <title>The Global Catalogue of Microorganisms (GCM) 10K type strain sequencing project: providing services to taxonomists for standard genome sequencing and annotation.</title>
        <authorList>
            <consortium name="The Broad Institute Genomics Platform"/>
            <consortium name="The Broad Institute Genome Sequencing Center for Infectious Disease"/>
            <person name="Wu L."/>
            <person name="Ma J."/>
        </authorList>
    </citation>
    <scope>NUCLEOTIDE SEQUENCE [LARGE SCALE GENOMIC DNA]</scope>
    <source>
        <strain evidence="9">CGMCC 4.7177</strain>
    </source>
</reference>
<evidence type="ECO:0000256" key="3">
    <source>
        <dbReference type="ARBA" id="ARBA00022475"/>
    </source>
</evidence>
<evidence type="ECO:0000256" key="6">
    <source>
        <dbReference type="ARBA" id="ARBA00023136"/>
    </source>
</evidence>
<comment type="subcellular location">
    <subcellularLocation>
        <location evidence="1">Cell membrane</location>
        <topology evidence="1">Multi-pass membrane protein</topology>
    </subcellularLocation>
</comment>
<dbReference type="PANTHER" id="PTHR43663:SF1">
    <property type="entry name" value="CHROMATE TRANSPORTER"/>
    <property type="match status" value="1"/>
</dbReference>
<organism evidence="8 9">
    <name type="scientific">Sporosarcina siberiensis</name>
    <dbReference type="NCBI Taxonomy" id="1365606"/>
    <lineage>
        <taxon>Bacteria</taxon>
        <taxon>Bacillati</taxon>
        <taxon>Bacillota</taxon>
        <taxon>Bacilli</taxon>
        <taxon>Bacillales</taxon>
        <taxon>Caryophanaceae</taxon>
        <taxon>Sporosarcina</taxon>
    </lineage>
</organism>
<proteinExistence type="inferred from homology"/>
<keyword evidence="9" id="KW-1185">Reference proteome</keyword>